<feature type="chain" id="PRO_5027754988" evidence="2">
    <location>
        <begin position="24"/>
        <end position="143"/>
    </location>
</feature>
<feature type="signal peptide" evidence="2">
    <location>
        <begin position="1"/>
        <end position="23"/>
    </location>
</feature>
<protein>
    <submittedName>
        <fullName evidence="4">Uncharacterized protein LOC109484951</fullName>
    </submittedName>
</protein>
<accession>A0A6P5A3E1</accession>
<dbReference type="AlphaFoldDB" id="A0A6P5A3E1"/>
<evidence type="ECO:0000256" key="2">
    <source>
        <dbReference type="SAM" id="SignalP"/>
    </source>
</evidence>
<dbReference type="KEGG" id="bbel:109484951"/>
<evidence type="ECO:0000256" key="1">
    <source>
        <dbReference type="SAM" id="MobiDB-lite"/>
    </source>
</evidence>
<feature type="region of interest" description="Disordered" evidence="1">
    <location>
        <begin position="94"/>
        <end position="114"/>
    </location>
</feature>
<evidence type="ECO:0000313" key="3">
    <source>
        <dbReference type="Proteomes" id="UP000515135"/>
    </source>
</evidence>
<name>A0A6P5A3E1_BRABE</name>
<reference evidence="4" key="1">
    <citation type="submission" date="2025-08" db="UniProtKB">
        <authorList>
            <consortium name="RefSeq"/>
        </authorList>
    </citation>
    <scope>IDENTIFICATION</scope>
    <source>
        <tissue evidence="4">Gonad</tissue>
    </source>
</reference>
<evidence type="ECO:0000313" key="4">
    <source>
        <dbReference type="RefSeq" id="XP_019643918.1"/>
    </source>
</evidence>
<organism evidence="3 4">
    <name type="scientific">Branchiostoma belcheri</name>
    <name type="common">Amphioxus</name>
    <dbReference type="NCBI Taxonomy" id="7741"/>
    <lineage>
        <taxon>Eukaryota</taxon>
        <taxon>Metazoa</taxon>
        <taxon>Chordata</taxon>
        <taxon>Cephalochordata</taxon>
        <taxon>Leptocardii</taxon>
        <taxon>Amphioxiformes</taxon>
        <taxon>Branchiostomatidae</taxon>
        <taxon>Branchiostoma</taxon>
    </lineage>
</organism>
<keyword evidence="2" id="KW-0732">Signal</keyword>
<sequence length="143" mass="16050">MGTGLTTLFLALQLLLFLHLSEGGRNRPAARKQYFYNCFPPWHQHCQTSGSAILRRRTGGKPVRRRPLPELDASAAAEDRFAHRAGDLQEWLSGGTFTLPRETDGDGSGNDRVAAMGPTLRRQILNRIAELKIRSQRPNNEEQ</sequence>
<dbReference type="GeneID" id="109484951"/>
<keyword evidence="3" id="KW-1185">Reference proteome</keyword>
<dbReference type="OrthoDB" id="10135021at2759"/>
<dbReference type="Proteomes" id="UP000515135">
    <property type="component" value="Unplaced"/>
</dbReference>
<proteinExistence type="predicted"/>
<gene>
    <name evidence="4" type="primary">LOC109484951</name>
</gene>
<dbReference type="RefSeq" id="XP_019643918.1">
    <property type="nucleotide sequence ID" value="XM_019788359.1"/>
</dbReference>